<dbReference type="Gene3D" id="2.60.120.260">
    <property type="entry name" value="Galactose-binding domain-like"/>
    <property type="match status" value="2"/>
</dbReference>
<dbReference type="InterPro" id="IPR008979">
    <property type="entry name" value="Galactose-bd-like_sf"/>
</dbReference>
<keyword evidence="3" id="KW-1185">Reference proteome</keyword>
<sequence length="381" mass="39812">MLSIAMARFFLKTLNSLLFAGLALSSATSDTSSAPDVTSALSFSSSKWIWNSATATANAVVGFRKDFTPPLGKSLIGAEIIITAVTSLNLYVNGDYIGSGGGRFAHRFCVDLLPSLNIFAVNASTTGSGTGTVAGLIATILVTYQDNTTDILLTDSSWRAKSSLPLGWEAPAFDDTAWPVATVVGSYDVAPWDTILVNIPADPPILSFAEAEWVWTDVVPASGTLPAGSRAFRRTFTPFPNQVPAAATIIISADNEYTLYVNGVTIGSGSNFKVAQRYTVNFATAPEEVVLAVLVTNTAAGTAGLLVGMEVNMVPSGRTSCTAGTFSLSNVGWKSTKSAIPAGFEQPEFDDSAWPVVAVEAVYPAAPWGTVTIATVAPVTI</sequence>
<reference evidence="2" key="1">
    <citation type="submission" date="2023-03" db="EMBL/GenBank/DDBJ databases">
        <title>Massive genome expansion in bonnet fungi (Mycena s.s.) driven by repeated elements and novel gene families across ecological guilds.</title>
        <authorList>
            <consortium name="Lawrence Berkeley National Laboratory"/>
            <person name="Harder C.B."/>
            <person name="Miyauchi S."/>
            <person name="Viragh M."/>
            <person name="Kuo A."/>
            <person name="Thoen E."/>
            <person name="Andreopoulos B."/>
            <person name="Lu D."/>
            <person name="Skrede I."/>
            <person name="Drula E."/>
            <person name="Henrissat B."/>
            <person name="Morin E."/>
            <person name="Kohler A."/>
            <person name="Barry K."/>
            <person name="LaButti K."/>
            <person name="Morin E."/>
            <person name="Salamov A."/>
            <person name="Lipzen A."/>
            <person name="Mereny Z."/>
            <person name="Hegedus B."/>
            <person name="Baldrian P."/>
            <person name="Stursova M."/>
            <person name="Weitz H."/>
            <person name="Taylor A."/>
            <person name="Grigoriev I.V."/>
            <person name="Nagy L.G."/>
            <person name="Martin F."/>
            <person name="Kauserud H."/>
        </authorList>
    </citation>
    <scope>NUCLEOTIDE SEQUENCE</scope>
    <source>
        <strain evidence="2">CBHHK182m</strain>
    </source>
</reference>
<keyword evidence="1" id="KW-0732">Signal</keyword>
<evidence type="ECO:0000256" key="1">
    <source>
        <dbReference type="SAM" id="SignalP"/>
    </source>
</evidence>
<feature type="signal peptide" evidence="1">
    <location>
        <begin position="1"/>
        <end position="33"/>
    </location>
</feature>
<dbReference type="SUPFAM" id="SSF49785">
    <property type="entry name" value="Galactose-binding domain-like"/>
    <property type="match status" value="1"/>
</dbReference>
<dbReference type="Proteomes" id="UP001215598">
    <property type="component" value="Unassembled WGS sequence"/>
</dbReference>
<accession>A0AAD7H0J2</accession>
<dbReference type="AlphaFoldDB" id="A0AAD7H0J2"/>
<evidence type="ECO:0000313" key="2">
    <source>
        <dbReference type="EMBL" id="KAJ7709154.1"/>
    </source>
</evidence>
<name>A0AAD7H0J2_9AGAR</name>
<dbReference type="EMBL" id="JARKIB010000426">
    <property type="protein sequence ID" value="KAJ7709154.1"/>
    <property type="molecule type" value="Genomic_DNA"/>
</dbReference>
<organism evidence="2 3">
    <name type="scientific">Mycena metata</name>
    <dbReference type="NCBI Taxonomy" id="1033252"/>
    <lineage>
        <taxon>Eukaryota</taxon>
        <taxon>Fungi</taxon>
        <taxon>Dikarya</taxon>
        <taxon>Basidiomycota</taxon>
        <taxon>Agaricomycotina</taxon>
        <taxon>Agaricomycetes</taxon>
        <taxon>Agaricomycetidae</taxon>
        <taxon>Agaricales</taxon>
        <taxon>Marasmiineae</taxon>
        <taxon>Mycenaceae</taxon>
        <taxon>Mycena</taxon>
    </lineage>
</organism>
<protein>
    <submittedName>
        <fullName evidence="2">Uncharacterized protein</fullName>
    </submittedName>
</protein>
<evidence type="ECO:0000313" key="3">
    <source>
        <dbReference type="Proteomes" id="UP001215598"/>
    </source>
</evidence>
<proteinExistence type="predicted"/>
<gene>
    <name evidence="2" type="ORF">B0H16DRAFT_1822251</name>
</gene>
<comment type="caution">
    <text evidence="2">The sequence shown here is derived from an EMBL/GenBank/DDBJ whole genome shotgun (WGS) entry which is preliminary data.</text>
</comment>
<feature type="chain" id="PRO_5042175881" evidence="1">
    <location>
        <begin position="34"/>
        <end position="381"/>
    </location>
</feature>